<dbReference type="SUPFAM" id="SSF50985">
    <property type="entry name" value="RCC1/BLIP-II"/>
    <property type="match status" value="1"/>
</dbReference>
<dbReference type="PANTHER" id="PTHR45982">
    <property type="entry name" value="REGULATOR OF CHROMOSOME CONDENSATION"/>
    <property type="match status" value="1"/>
</dbReference>
<organism evidence="5 6">
    <name type="scientific">Thalassotalea psychrophila</name>
    <dbReference type="NCBI Taxonomy" id="3065647"/>
    <lineage>
        <taxon>Bacteria</taxon>
        <taxon>Pseudomonadati</taxon>
        <taxon>Pseudomonadota</taxon>
        <taxon>Gammaproteobacteria</taxon>
        <taxon>Alteromonadales</taxon>
        <taxon>Colwelliaceae</taxon>
        <taxon>Thalassotalea</taxon>
    </lineage>
</organism>
<keyword evidence="2" id="KW-0677">Repeat</keyword>
<evidence type="ECO:0000313" key="6">
    <source>
        <dbReference type="Proteomes" id="UP001258994"/>
    </source>
</evidence>
<reference evidence="6" key="1">
    <citation type="submission" date="2023-09" db="EMBL/GenBank/DDBJ databases">
        <authorList>
            <person name="Li S."/>
            <person name="Li X."/>
            <person name="Zhang C."/>
            <person name="Zhao Z."/>
        </authorList>
    </citation>
    <scope>NUCLEOTIDE SEQUENCE [LARGE SCALE GENOMIC DNA]</scope>
    <source>
        <strain evidence="6">SQ149</strain>
    </source>
</reference>
<dbReference type="EMBL" id="CP134145">
    <property type="protein sequence ID" value="WNC70804.1"/>
    <property type="molecule type" value="Genomic_DNA"/>
</dbReference>
<accession>A0ABY9TSS1</accession>
<dbReference type="Pfam" id="PF13540">
    <property type="entry name" value="RCC1_2"/>
    <property type="match status" value="5"/>
</dbReference>
<evidence type="ECO:0000313" key="5">
    <source>
        <dbReference type="EMBL" id="WNC70804.1"/>
    </source>
</evidence>
<protein>
    <submittedName>
        <fullName evidence="5">Calx-beta domain-containing protein</fullName>
    </submittedName>
</protein>
<dbReference type="Gene3D" id="2.60.40.2030">
    <property type="match status" value="2"/>
</dbReference>
<dbReference type="InterPro" id="IPR000408">
    <property type="entry name" value="Reg_chr_condens"/>
</dbReference>
<evidence type="ECO:0000256" key="2">
    <source>
        <dbReference type="ARBA" id="ARBA00022737"/>
    </source>
</evidence>
<dbReference type="SUPFAM" id="SSF141072">
    <property type="entry name" value="CalX-like"/>
    <property type="match status" value="2"/>
</dbReference>
<proteinExistence type="predicted"/>
<evidence type="ECO:0000256" key="1">
    <source>
        <dbReference type="ARBA" id="ARBA00022729"/>
    </source>
</evidence>
<gene>
    <name evidence="5" type="ORF">RGQ13_11745</name>
</gene>
<dbReference type="PROSITE" id="PS50012">
    <property type="entry name" value="RCC1_3"/>
    <property type="match status" value="1"/>
</dbReference>
<name>A0ABY9TSS1_9GAMM</name>
<keyword evidence="3" id="KW-0106">Calcium</keyword>
<feature type="domain" description="Calx-beta" evidence="4">
    <location>
        <begin position="41"/>
        <end position="139"/>
    </location>
</feature>
<dbReference type="Proteomes" id="UP001258994">
    <property type="component" value="Chromosome"/>
</dbReference>
<dbReference type="InterPro" id="IPR009091">
    <property type="entry name" value="RCC1/BLIP-II"/>
</dbReference>
<dbReference type="SMART" id="SM00237">
    <property type="entry name" value="Calx_beta"/>
    <property type="match status" value="1"/>
</dbReference>
<dbReference type="PANTHER" id="PTHR45982:SF1">
    <property type="entry name" value="REGULATOR OF CHROMOSOME CONDENSATION"/>
    <property type="match status" value="1"/>
</dbReference>
<dbReference type="Gene3D" id="2.130.10.30">
    <property type="entry name" value="Regulator of chromosome condensation 1/beta-lactamase-inhibitor protein II"/>
    <property type="match status" value="2"/>
</dbReference>
<keyword evidence="1" id="KW-0732">Signal</keyword>
<dbReference type="Pfam" id="PF03160">
    <property type="entry name" value="Calx-beta"/>
    <property type="match status" value="2"/>
</dbReference>
<dbReference type="InterPro" id="IPR038081">
    <property type="entry name" value="CalX-like_sf"/>
</dbReference>
<evidence type="ECO:0000256" key="3">
    <source>
        <dbReference type="ARBA" id="ARBA00022837"/>
    </source>
</evidence>
<keyword evidence="6" id="KW-1185">Reference proteome</keyword>
<dbReference type="InterPro" id="IPR003644">
    <property type="entry name" value="Calx_beta"/>
</dbReference>
<dbReference type="InterPro" id="IPR051553">
    <property type="entry name" value="Ran_GTPase-activating"/>
</dbReference>
<dbReference type="RefSeq" id="WP_348389941.1">
    <property type="nucleotide sequence ID" value="NZ_CP134145.1"/>
</dbReference>
<evidence type="ECO:0000259" key="4">
    <source>
        <dbReference type="SMART" id="SM00237"/>
    </source>
</evidence>
<sequence>MLNPPCGNATKLLITSIMLVLLTACGGSSSNKKVDEIIDPAPIPTPDPEPTIEISLIGELVTDETAGIMSITIKQSVALDTDVEYTVTTVNGTALAGSDFIPIDQMVSVAAGQTEHTLNIELVDDSEYECQENFSLAIANSDDSVNVEIIINKDTDPGPNLIIKNTELDWQIAENHGELTFDVELDTAVCEDTAITVAGSGSATLGEDVNASVGIIAAGETNATLALKVLNDEIKEGKETISLTLQNSGDITIAPHTPINLTIIPVIASLHGGHYGNCILTEDNLVKCWGYNGGYNFANGHNRDVGDNYFELETDREYCPYEAGDLLHNLRTYTQNQDGRDRCDGGNGIALEFGNDDNGDKSIDPEEVNWTRYFCDADDSTPPQIFVEPIPASQECELAGLSYRVFYDYNSNDSFDYDEMGENLIASDIGDEKITDIQLGEYFSCALTASKQVKCWGDNYNGYLGLELTSEGDNENIGDSPSELGNNLQYIDFGKDLLVEKLAVGEDHSCAILDNGRIKCWGDGSRGRLGYGNSDDIGNVDGDMGDNLAFVDLGSDEAGVHFKAIDISLGSLSSCAVLENGQIKCWGYNDSSQLGLDSIEFQESQENIGDEADEMGNNLLAINFKDDKLASRVFITYGHTCALFEDNSLACWGGNYSGQVGIETQDKKVGDRGLGATTYQCNYNDNLHFIEPYQISSTSPRCREGGIDFILRLDTNGTSALDEGDEIVTVMDTVCTEGDVSPLFIIDQLAEGSEQCPDQGGVQLTYSLDANGLYDTEMGDNLSYVKLDNKDVIDVSLGWASTCVLYIDGDVKCWGDEDETGLENDMDYGDDAGETPLASNPINLGTNISAKGIGGRSYAHCAITNENTVKCWGYSDYGESGNPDFYGKSIGDIAEENEMGDNLVPVAIF</sequence>